<proteinExistence type="predicted"/>
<evidence type="ECO:0000259" key="2">
    <source>
        <dbReference type="SMART" id="SM00062"/>
    </source>
</evidence>
<evidence type="ECO:0000256" key="1">
    <source>
        <dbReference type="ARBA" id="ARBA00022729"/>
    </source>
</evidence>
<dbReference type="PROSITE" id="PS51257">
    <property type="entry name" value="PROKAR_LIPOPROTEIN"/>
    <property type="match status" value="1"/>
</dbReference>
<protein>
    <submittedName>
        <fullName evidence="4">Amino acid ABC transporter substrate-binding protein</fullName>
    </submittedName>
</protein>
<comment type="caution">
    <text evidence="4">The sequence shown here is derived from an EMBL/GenBank/DDBJ whole genome shotgun (WGS) entry which is preliminary data.</text>
</comment>
<dbReference type="Gene3D" id="3.40.190.10">
    <property type="entry name" value="Periplasmic binding protein-like II"/>
    <property type="match status" value="2"/>
</dbReference>
<feature type="domain" description="Ionotropic glutamate receptor C-terminal" evidence="3">
    <location>
        <begin position="47"/>
        <end position="274"/>
    </location>
</feature>
<dbReference type="InterPro" id="IPR001638">
    <property type="entry name" value="Solute-binding_3/MltF_N"/>
</dbReference>
<gene>
    <name evidence="4" type="primary">glnH2</name>
    <name evidence="4" type="ORF">LRA02_03360</name>
</gene>
<dbReference type="GO" id="GO:0016020">
    <property type="term" value="C:membrane"/>
    <property type="evidence" value="ECO:0007669"/>
    <property type="project" value="InterPro"/>
</dbReference>
<sequence length="283" mass="31874">MSKLLKRSPLIIVLLLIVLGLSGCRYENRQKMNTNPDTWSVVSKQKEIVVGLDDSFVPMGFQTKSGKVVGYDVDLARAVFKLYGIKVDFQPIDWSMNVTELRNGTIDLIWNGFSINPQREKKLTFSKPYLKNEQVLVSKKKNHIASFADMKGKVAGVQAGSAGAMDIDNQPKLLKDRIKGHSPILYDSFTEAFIDLNANRIQGLLIDSIYAGYYIGHQKNRASYRSIPSEFPSEYYGVGMRKGDTELKQKIDAGLDKLAKNGELHKIDMKWFGTDRDSTLINK</sequence>
<dbReference type="SMART" id="SM00062">
    <property type="entry name" value="PBPb"/>
    <property type="match status" value="1"/>
</dbReference>
<dbReference type="CDD" id="cd00996">
    <property type="entry name" value="PBP2_AatB_like"/>
    <property type="match status" value="1"/>
</dbReference>
<dbReference type="SUPFAM" id="SSF53850">
    <property type="entry name" value="Periplasmic binding protein-like II"/>
    <property type="match status" value="1"/>
</dbReference>
<dbReference type="RefSeq" id="WP_056982938.1">
    <property type="nucleotide sequence ID" value="NZ_BKAM01000001.1"/>
</dbReference>
<dbReference type="InterPro" id="IPR001320">
    <property type="entry name" value="Iontro_rcpt_C"/>
</dbReference>
<evidence type="ECO:0000313" key="4">
    <source>
        <dbReference type="EMBL" id="GEP71468.1"/>
    </source>
</evidence>
<dbReference type="STRING" id="1423795.FD12_GL000538"/>
<dbReference type="PANTHER" id="PTHR35936:SF34">
    <property type="entry name" value="ABC TRANSPORTER EXTRACELLULAR-BINDING PROTEIN YCKB-RELATED"/>
    <property type="match status" value="1"/>
</dbReference>
<dbReference type="AlphaFoldDB" id="A0A512PJU2"/>
<evidence type="ECO:0000259" key="3">
    <source>
        <dbReference type="SMART" id="SM00079"/>
    </source>
</evidence>
<dbReference type="EMBL" id="BKAM01000001">
    <property type="protein sequence ID" value="GEP71468.1"/>
    <property type="molecule type" value="Genomic_DNA"/>
</dbReference>
<dbReference type="PANTHER" id="PTHR35936">
    <property type="entry name" value="MEMBRANE-BOUND LYTIC MUREIN TRANSGLYCOSYLASE F"/>
    <property type="match status" value="1"/>
</dbReference>
<accession>A0A512PJU2</accession>
<keyword evidence="1" id="KW-0732">Signal</keyword>
<dbReference type="Pfam" id="PF00497">
    <property type="entry name" value="SBP_bac_3"/>
    <property type="match status" value="1"/>
</dbReference>
<dbReference type="OrthoDB" id="9775197at2"/>
<dbReference type="Proteomes" id="UP000321569">
    <property type="component" value="Unassembled WGS sequence"/>
</dbReference>
<reference evidence="4 5" key="1">
    <citation type="submission" date="2019-07" db="EMBL/GenBank/DDBJ databases">
        <title>Whole genome shotgun sequence of Lactobacillus rapi NBRC 109618.</title>
        <authorList>
            <person name="Hosoyama A."/>
            <person name="Uohara A."/>
            <person name="Ohji S."/>
            <person name="Ichikawa N."/>
        </authorList>
    </citation>
    <scope>NUCLEOTIDE SEQUENCE [LARGE SCALE GENOMIC DNA]</scope>
    <source>
        <strain evidence="4 5">NBRC 109618</strain>
    </source>
</reference>
<dbReference type="GO" id="GO:0015276">
    <property type="term" value="F:ligand-gated monoatomic ion channel activity"/>
    <property type="evidence" value="ECO:0007669"/>
    <property type="project" value="InterPro"/>
</dbReference>
<organism evidence="4 5">
    <name type="scientific">Lentilactobacillus rapi</name>
    <dbReference type="NCBI Taxonomy" id="481723"/>
    <lineage>
        <taxon>Bacteria</taxon>
        <taxon>Bacillati</taxon>
        <taxon>Bacillota</taxon>
        <taxon>Bacilli</taxon>
        <taxon>Lactobacillales</taxon>
        <taxon>Lactobacillaceae</taxon>
        <taxon>Lentilactobacillus</taxon>
    </lineage>
</organism>
<feature type="domain" description="Solute-binding protein family 3/N-terminal" evidence="2">
    <location>
        <begin position="47"/>
        <end position="275"/>
    </location>
</feature>
<dbReference type="SMART" id="SM00079">
    <property type="entry name" value="PBPe"/>
    <property type="match status" value="1"/>
</dbReference>
<evidence type="ECO:0000313" key="5">
    <source>
        <dbReference type="Proteomes" id="UP000321569"/>
    </source>
</evidence>
<name>A0A512PJU2_9LACO</name>